<evidence type="ECO:0000256" key="6">
    <source>
        <dbReference type="ARBA" id="ARBA00023136"/>
    </source>
</evidence>
<keyword evidence="9" id="KW-1185">Reference proteome</keyword>
<dbReference type="PANTHER" id="PTHR33399:SF8">
    <property type="entry name" value="OS04G0522800 PROTEIN"/>
    <property type="match status" value="1"/>
</dbReference>
<proteinExistence type="inferred from homology"/>
<dbReference type="GO" id="GO:0019898">
    <property type="term" value="C:extrinsic component of membrane"/>
    <property type="evidence" value="ECO:0007669"/>
    <property type="project" value="InterPro"/>
</dbReference>
<name>A0A540MLY5_MALBA</name>
<keyword evidence="3" id="KW-0934">Plastid</keyword>
<evidence type="ECO:0008006" key="10">
    <source>
        <dbReference type="Google" id="ProtNLM"/>
    </source>
</evidence>
<dbReference type="InterPro" id="IPR023222">
    <property type="entry name" value="PsbQ-like_dom_sf"/>
</dbReference>
<dbReference type="GO" id="GO:0005509">
    <property type="term" value="F:calcium ion binding"/>
    <property type="evidence" value="ECO:0007669"/>
    <property type="project" value="InterPro"/>
</dbReference>
<evidence type="ECO:0000256" key="2">
    <source>
        <dbReference type="ARBA" id="ARBA00022528"/>
    </source>
</evidence>
<comment type="subcellular location">
    <subcellularLocation>
        <location evidence="1">Plastid</location>
        <location evidence="1">Chloroplast thylakoid membrane</location>
    </subcellularLocation>
</comment>
<dbReference type="PANTHER" id="PTHR33399">
    <property type="entry name" value="OXYGEN-EVOLVING ENHANCER PROTEIN 3-1, CHLOROPLASTIC"/>
    <property type="match status" value="1"/>
</dbReference>
<accession>A0A540MLY5</accession>
<dbReference type="EMBL" id="VIEB01000227">
    <property type="protein sequence ID" value="TQD99797.1"/>
    <property type="molecule type" value="Genomic_DNA"/>
</dbReference>
<dbReference type="STRING" id="106549.A0A540MLY5"/>
<keyword evidence="6" id="KW-0472">Membrane</keyword>
<dbReference type="InterPro" id="IPR054099">
    <property type="entry name" value="PSII_PsbQ_pln"/>
</dbReference>
<dbReference type="GO" id="GO:0009535">
    <property type="term" value="C:chloroplast thylakoid membrane"/>
    <property type="evidence" value="ECO:0007669"/>
    <property type="project" value="UniProtKB-SubCell"/>
</dbReference>
<evidence type="ECO:0000256" key="7">
    <source>
        <dbReference type="ARBA" id="ARBA00035649"/>
    </source>
</evidence>
<comment type="similarity">
    <text evidence="7">Belongs to the PsbQ family.</text>
</comment>
<gene>
    <name evidence="8" type="ORF">C1H46_014535</name>
</gene>
<sequence length="129" mass="14771">MTYPRFPEHRSGHGKMVDMQLKGSACRIKKCAFDLLSIGDDLTNDDHSWELMGRDLRLKSTFLYCDLNQMISRSPRDQKRALTELANKLFCSIEELDHAVKIQSLPLTQDRYNEAAVILQEVMALAPSK</sequence>
<dbReference type="GO" id="GO:0009654">
    <property type="term" value="C:photosystem II oxygen evolving complex"/>
    <property type="evidence" value="ECO:0007669"/>
    <property type="project" value="InterPro"/>
</dbReference>
<dbReference type="Gene3D" id="1.20.120.290">
    <property type="entry name" value="Oxygen-evolving enhancer protein 3 (PsbQ), four-helix up-down bundle"/>
    <property type="match status" value="1"/>
</dbReference>
<organism evidence="8 9">
    <name type="scientific">Malus baccata</name>
    <name type="common">Siberian crab apple</name>
    <name type="synonym">Pyrus baccata</name>
    <dbReference type="NCBI Taxonomy" id="106549"/>
    <lineage>
        <taxon>Eukaryota</taxon>
        <taxon>Viridiplantae</taxon>
        <taxon>Streptophyta</taxon>
        <taxon>Embryophyta</taxon>
        <taxon>Tracheophyta</taxon>
        <taxon>Spermatophyta</taxon>
        <taxon>Magnoliopsida</taxon>
        <taxon>eudicotyledons</taxon>
        <taxon>Gunneridae</taxon>
        <taxon>Pentapetalae</taxon>
        <taxon>rosids</taxon>
        <taxon>fabids</taxon>
        <taxon>Rosales</taxon>
        <taxon>Rosaceae</taxon>
        <taxon>Amygdaloideae</taxon>
        <taxon>Maleae</taxon>
        <taxon>Malus</taxon>
    </lineage>
</organism>
<dbReference type="Proteomes" id="UP000315295">
    <property type="component" value="Unassembled WGS sequence"/>
</dbReference>
<dbReference type="AlphaFoldDB" id="A0A540MLY5"/>
<reference evidence="8 9" key="1">
    <citation type="journal article" date="2019" name="G3 (Bethesda)">
        <title>Sequencing of a Wild Apple (Malus baccata) Genome Unravels the Differences Between Cultivated and Wild Apple Species Regarding Disease Resistance and Cold Tolerance.</title>
        <authorList>
            <person name="Chen X."/>
        </authorList>
    </citation>
    <scope>NUCLEOTIDE SEQUENCE [LARGE SCALE GENOMIC DNA]</scope>
    <source>
        <strain evidence="9">cv. Shandingzi</strain>
        <tissue evidence="8">Leaves</tissue>
    </source>
</reference>
<protein>
    <recommendedName>
        <fullName evidence="10">Photosynthetic NDH subunit of lumenal location 3, chloroplastic</fullName>
    </recommendedName>
</protein>
<keyword evidence="5" id="KW-0793">Thylakoid</keyword>
<dbReference type="SUPFAM" id="SSF101112">
    <property type="entry name" value="Oxygen-evolving enhancer protein 3"/>
    <property type="match status" value="1"/>
</dbReference>
<comment type="caution">
    <text evidence="8">The sequence shown here is derived from an EMBL/GenBank/DDBJ whole genome shotgun (WGS) entry which is preliminary data.</text>
</comment>
<evidence type="ECO:0000256" key="4">
    <source>
        <dbReference type="ARBA" id="ARBA00022946"/>
    </source>
</evidence>
<keyword evidence="4" id="KW-0809">Transit peptide</keyword>
<evidence type="ECO:0000313" key="8">
    <source>
        <dbReference type="EMBL" id="TQD99797.1"/>
    </source>
</evidence>
<evidence type="ECO:0000256" key="5">
    <source>
        <dbReference type="ARBA" id="ARBA00023078"/>
    </source>
</evidence>
<dbReference type="Pfam" id="PF05757">
    <property type="entry name" value="PsbQ"/>
    <property type="match status" value="1"/>
</dbReference>
<dbReference type="GO" id="GO:0009767">
    <property type="term" value="P:photosynthetic electron transport chain"/>
    <property type="evidence" value="ECO:0007669"/>
    <property type="project" value="TreeGrafter"/>
</dbReference>
<evidence type="ECO:0000256" key="3">
    <source>
        <dbReference type="ARBA" id="ARBA00022640"/>
    </source>
</evidence>
<evidence type="ECO:0000256" key="1">
    <source>
        <dbReference type="ARBA" id="ARBA00004334"/>
    </source>
</evidence>
<dbReference type="InterPro" id="IPR008797">
    <property type="entry name" value="PSII_PsbQ"/>
</dbReference>
<keyword evidence="2" id="KW-0150">Chloroplast</keyword>
<evidence type="ECO:0000313" key="9">
    <source>
        <dbReference type="Proteomes" id="UP000315295"/>
    </source>
</evidence>